<dbReference type="Pfam" id="PF23622">
    <property type="entry name" value="LRR_At1g61320_AtMIF1"/>
    <property type="match status" value="1"/>
</dbReference>
<gene>
    <name evidence="2" type="ORF">U9M48_025283</name>
</gene>
<dbReference type="Gene3D" id="3.80.10.10">
    <property type="entry name" value="Ribonuclease Inhibitor"/>
    <property type="match status" value="1"/>
</dbReference>
<dbReference type="AlphaFoldDB" id="A0AAQ3TQ65"/>
<name>A0AAQ3TQ65_PASNO</name>
<sequence>MLTFMNGNLIQHIHLAFCTFRPMVSTGCLRSLTNLQLHHVHITGEELGFLLFNSLALMQLELRNCSEIICLKIPCMLEQLSCLTVSCCGMLQMIEAKAPNLSTFNFYGYKLVNVSLESLQVKNLDMNCEDEINFLCYAIKKLPYMVPNLETLTLFSYNETVNTPTASAKFLHLKYMEIYLGGDISLGYDFLSMGSFLDAAPVLETFILDIDQGDMEFDSVFANASKMRQRPGQKHQNLKDAKIFGFCSATSMVEFTLHILENATSLEYITLDTVYDEFDEDDLGRCSVAPGRKTRTCCCLTNEMILEAHNGLMAIEKYIAGKVTSTVKLDVRGPCSRCHTLEPRNITLQVAEGDSLSGSTNALNHLEESKLKAFDLASKPESAGTRIEYCLALGWLLRSFTTPSYR</sequence>
<dbReference type="InterPro" id="IPR032675">
    <property type="entry name" value="LRR_dom_sf"/>
</dbReference>
<proteinExistence type="predicted"/>
<evidence type="ECO:0000259" key="1">
    <source>
        <dbReference type="Pfam" id="PF23622"/>
    </source>
</evidence>
<reference evidence="2 3" key="1">
    <citation type="submission" date="2024-02" db="EMBL/GenBank/DDBJ databases">
        <title>High-quality chromosome-scale genome assembly of Pensacola bahiagrass (Paspalum notatum Flugge var. saurae).</title>
        <authorList>
            <person name="Vega J.M."/>
            <person name="Podio M."/>
            <person name="Orjuela J."/>
            <person name="Siena L.A."/>
            <person name="Pessino S.C."/>
            <person name="Combes M.C."/>
            <person name="Mariac C."/>
            <person name="Albertini E."/>
            <person name="Pupilli F."/>
            <person name="Ortiz J.P.A."/>
            <person name="Leblanc O."/>
        </authorList>
    </citation>
    <scope>NUCLEOTIDE SEQUENCE [LARGE SCALE GENOMIC DNA]</scope>
    <source>
        <strain evidence="2">R1</strain>
        <tissue evidence="2">Leaf</tissue>
    </source>
</reference>
<dbReference type="PANTHER" id="PTHR34145">
    <property type="entry name" value="OS02G0105600 PROTEIN"/>
    <property type="match status" value="1"/>
</dbReference>
<dbReference type="EMBL" id="CP144749">
    <property type="protein sequence ID" value="WVZ77416.1"/>
    <property type="molecule type" value="Genomic_DNA"/>
</dbReference>
<organism evidence="2 3">
    <name type="scientific">Paspalum notatum var. saurae</name>
    <dbReference type="NCBI Taxonomy" id="547442"/>
    <lineage>
        <taxon>Eukaryota</taxon>
        <taxon>Viridiplantae</taxon>
        <taxon>Streptophyta</taxon>
        <taxon>Embryophyta</taxon>
        <taxon>Tracheophyta</taxon>
        <taxon>Spermatophyta</taxon>
        <taxon>Magnoliopsida</taxon>
        <taxon>Liliopsida</taxon>
        <taxon>Poales</taxon>
        <taxon>Poaceae</taxon>
        <taxon>PACMAD clade</taxon>
        <taxon>Panicoideae</taxon>
        <taxon>Andropogonodae</taxon>
        <taxon>Paspaleae</taxon>
        <taxon>Paspalinae</taxon>
        <taxon>Paspalum</taxon>
    </lineage>
</organism>
<dbReference type="SUPFAM" id="SSF52058">
    <property type="entry name" value="L domain-like"/>
    <property type="match status" value="1"/>
</dbReference>
<dbReference type="PANTHER" id="PTHR34145:SF8">
    <property type="entry name" value="OS05G0538250 PROTEIN"/>
    <property type="match status" value="1"/>
</dbReference>
<dbReference type="Proteomes" id="UP001341281">
    <property type="component" value="Chromosome 05"/>
</dbReference>
<dbReference type="InterPro" id="IPR053772">
    <property type="entry name" value="At1g61320/At1g61330-like"/>
</dbReference>
<evidence type="ECO:0000313" key="2">
    <source>
        <dbReference type="EMBL" id="WVZ77416.1"/>
    </source>
</evidence>
<accession>A0AAQ3TQ65</accession>
<keyword evidence="3" id="KW-1185">Reference proteome</keyword>
<protein>
    <recommendedName>
        <fullName evidence="1">At1g61320/AtMIF1 LRR domain-containing protein</fullName>
    </recommendedName>
</protein>
<feature type="domain" description="At1g61320/AtMIF1 LRR" evidence="1">
    <location>
        <begin position="4"/>
        <end position="336"/>
    </location>
</feature>
<dbReference type="InterPro" id="IPR055357">
    <property type="entry name" value="LRR_At1g61320_AtMIF1"/>
</dbReference>
<evidence type="ECO:0000313" key="3">
    <source>
        <dbReference type="Proteomes" id="UP001341281"/>
    </source>
</evidence>